<protein>
    <submittedName>
        <fullName evidence="2">Uncharacterized protein</fullName>
    </submittedName>
</protein>
<feature type="region of interest" description="Disordered" evidence="1">
    <location>
        <begin position="1"/>
        <end position="20"/>
    </location>
</feature>
<evidence type="ECO:0000256" key="1">
    <source>
        <dbReference type="SAM" id="MobiDB-lite"/>
    </source>
</evidence>
<dbReference type="AlphaFoldDB" id="A0AAV4THW6"/>
<name>A0AAV4THW6_9ARAC</name>
<proteinExistence type="predicted"/>
<gene>
    <name evidence="2" type="ORF">CDAR_380331</name>
</gene>
<keyword evidence="3" id="KW-1185">Reference proteome</keyword>
<accession>A0AAV4THW6</accession>
<dbReference type="Proteomes" id="UP001054837">
    <property type="component" value="Unassembled WGS sequence"/>
</dbReference>
<feature type="region of interest" description="Disordered" evidence="1">
    <location>
        <begin position="50"/>
        <end position="70"/>
    </location>
</feature>
<feature type="compositionally biased region" description="Basic and acidic residues" evidence="1">
    <location>
        <begin position="1"/>
        <end position="13"/>
    </location>
</feature>
<evidence type="ECO:0000313" key="2">
    <source>
        <dbReference type="EMBL" id="GIY45930.1"/>
    </source>
</evidence>
<comment type="caution">
    <text evidence="2">The sequence shown here is derived from an EMBL/GenBank/DDBJ whole genome shotgun (WGS) entry which is preliminary data.</text>
</comment>
<evidence type="ECO:0000313" key="3">
    <source>
        <dbReference type="Proteomes" id="UP001054837"/>
    </source>
</evidence>
<organism evidence="2 3">
    <name type="scientific">Caerostris darwini</name>
    <dbReference type="NCBI Taxonomy" id="1538125"/>
    <lineage>
        <taxon>Eukaryota</taxon>
        <taxon>Metazoa</taxon>
        <taxon>Ecdysozoa</taxon>
        <taxon>Arthropoda</taxon>
        <taxon>Chelicerata</taxon>
        <taxon>Arachnida</taxon>
        <taxon>Araneae</taxon>
        <taxon>Araneomorphae</taxon>
        <taxon>Entelegynae</taxon>
        <taxon>Araneoidea</taxon>
        <taxon>Araneidae</taxon>
        <taxon>Caerostris</taxon>
    </lineage>
</organism>
<sequence>MDSKPFRSREKSSAGEGVMRTSEIRNFWERERHRSFEFIWNSGSPCLSNQNHGAPGRMRSPPQSLPLWGNGGEAPLEKFGERVEGVPFPFLYLF</sequence>
<reference evidence="2 3" key="1">
    <citation type="submission" date="2021-06" db="EMBL/GenBank/DDBJ databases">
        <title>Caerostris darwini draft genome.</title>
        <authorList>
            <person name="Kono N."/>
            <person name="Arakawa K."/>
        </authorList>
    </citation>
    <scope>NUCLEOTIDE SEQUENCE [LARGE SCALE GENOMIC DNA]</scope>
</reference>
<dbReference type="EMBL" id="BPLQ01009683">
    <property type="protein sequence ID" value="GIY45930.1"/>
    <property type="molecule type" value="Genomic_DNA"/>
</dbReference>